<dbReference type="InterPro" id="IPR017901">
    <property type="entry name" value="C-CAP_CF_C-like"/>
</dbReference>
<dbReference type="GO" id="GO:0005737">
    <property type="term" value="C:cytoplasm"/>
    <property type="evidence" value="ECO:0007669"/>
    <property type="project" value="UniProtKB-SubCell"/>
</dbReference>
<evidence type="ECO:0000256" key="6">
    <source>
        <dbReference type="SAM" id="MobiDB-lite"/>
    </source>
</evidence>
<dbReference type="GO" id="GO:0015631">
    <property type="term" value="F:tubulin binding"/>
    <property type="evidence" value="ECO:0007669"/>
    <property type="project" value="InterPro"/>
</dbReference>
<comment type="similarity">
    <text evidence="2">Belongs to the TBCC family.</text>
</comment>
<dbReference type="InterPro" id="IPR016098">
    <property type="entry name" value="CAP/MinC_C"/>
</dbReference>
<organism evidence="8 9">
    <name type="scientific">Elsinoe australis</name>
    <dbReference type="NCBI Taxonomy" id="40998"/>
    <lineage>
        <taxon>Eukaryota</taxon>
        <taxon>Fungi</taxon>
        <taxon>Dikarya</taxon>
        <taxon>Ascomycota</taxon>
        <taxon>Pezizomycotina</taxon>
        <taxon>Dothideomycetes</taxon>
        <taxon>Dothideomycetidae</taxon>
        <taxon>Myriangiales</taxon>
        <taxon>Elsinoaceae</taxon>
        <taxon>Elsinoe</taxon>
    </lineage>
</organism>
<dbReference type="PANTHER" id="PTHR15139">
    <property type="entry name" value="TUBULIN FOLDING COFACTOR C"/>
    <property type="match status" value="1"/>
</dbReference>
<evidence type="ECO:0000256" key="4">
    <source>
        <dbReference type="ARBA" id="ARBA00022990"/>
    </source>
</evidence>
<comment type="caution">
    <text evidence="8">The sequence shown here is derived from an EMBL/GenBank/DDBJ whole genome shotgun (WGS) entry which is preliminary data.</text>
</comment>
<dbReference type="AlphaFoldDB" id="A0A2P8A0F0"/>
<protein>
    <recommendedName>
        <fullName evidence="7">C-CAP/cofactor C-like domain-containing protein</fullName>
    </recommendedName>
</protein>
<evidence type="ECO:0000256" key="5">
    <source>
        <dbReference type="ARBA" id="ARBA00026055"/>
    </source>
</evidence>
<evidence type="ECO:0000313" key="9">
    <source>
        <dbReference type="Proteomes" id="UP000243723"/>
    </source>
</evidence>
<dbReference type="InterPro" id="IPR027684">
    <property type="entry name" value="TBCC"/>
</dbReference>
<feature type="domain" description="C-CAP/cofactor C-like" evidence="7">
    <location>
        <begin position="155"/>
        <end position="324"/>
    </location>
</feature>
<dbReference type="GO" id="GO:0007021">
    <property type="term" value="P:tubulin complex assembly"/>
    <property type="evidence" value="ECO:0007669"/>
    <property type="project" value="TreeGrafter"/>
</dbReference>
<dbReference type="Gene3D" id="2.160.20.70">
    <property type="match status" value="1"/>
</dbReference>
<feature type="compositionally biased region" description="Pro residues" evidence="6">
    <location>
        <begin position="150"/>
        <end position="159"/>
    </location>
</feature>
<dbReference type="PROSITE" id="PS51329">
    <property type="entry name" value="C_CAP_COFACTOR_C"/>
    <property type="match status" value="1"/>
</dbReference>
<dbReference type="Pfam" id="PF07986">
    <property type="entry name" value="TBCC"/>
    <property type="match status" value="1"/>
</dbReference>
<evidence type="ECO:0000259" key="7">
    <source>
        <dbReference type="PROSITE" id="PS51329"/>
    </source>
</evidence>
<name>A0A2P8A0F0_9PEZI</name>
<dbReference type="STRING" id="40998.A0A2P8A0F0"/>
<feature type="compositionally biased region" description="Polar residues" evidence="6">
    <location>
        <begin position="123"/>
        <end position="143"/>
    </location>
</feature>
<dbReference type="EMBL" id="NHZQ01000087">
    <property type="protein sequence ID" value="PSK53953.1"/>
    <property type="molecule type" value="Genomic_DNA"/>
</dbReference>
<dbReference type="InterPro" id="IPR038397">
    <property type="entry name" value="TBCC_N_sf"/>
</dbReference>
<evidence type="ECO:0000256" key="2">
    <source>
        <dbReference type="ARBA" id="ARBA00008848"/>
    </source>
</evidence>
<comment type="subunit">
    <text evidence="5">Supercomplex made of cofactors A to E. Cofactors A and D function by capturing and stabilizing tubulin in a quasi-native conformation. Cofactor E binds to the cofactor D-tubulin complex; interaction with cofactor C then causes the release of tubulin polypeptides that are committed to the native state.</text>
</comment>
<gene>
    <name evidence="8" type="ORF">B9Z65_7759</name>
</gene>
<evidence type="ECO:0000256" key="1">
    <source>
        <dbReference type="ARBA" id="ARBA00004496"/>
    </source>
</evidence>
<sequence length="372" mass="40881">MNAIDDLTEQFHDRANSIEKRLNEVNTSRENGFQPTKDLIEQLEHVSIDLRDLSRTRDQAASSLPAHGQKTITETLRKLTQQHETLKSALQPRQKFSFKKKPAASRSTTTTITPPPASGSSTQPSFPQKPLNPSTESHATAPTPQAQTDPEPPFPPAPPNTIRRPSFTTQPLRITNHTNLHLTLPSHARTANQSLTLLSLSKGIINLFPATQPPSCAPSVSPAPSSQNGPLSTLHAKYLTNSLLLLGHVNGPVHVTSLQRCTVVVSCRQFRMHESTDVDVYLWCGSEPIIEGCKGVRVGGLPGMFRVRSREGEGRWREVRDFDWVGVGASPNWRDLEEGEKAGEEVWRKVVDEEAERGEGLEMLGLIGGQGA</sequence>
<evidence type="ECO:0000313" key="8">
    <source>
        <dbReference type="EMBL" id="PSK53953.1"/>
    </source>
</evidence>
<dbReference type="InterPro" id="IPR012945">
    <property type="entry name" value="Tubulin-bd_cofactor_C_dom"/>
</dbReference>
<reference evidence="8 9" key="1">
    <citation type="submission" date="2017-05" db="EMBL/GenBank/DDBJ databases">
        <title>Draft genome sequence of Elsinoe australis.</title>
        <authorList>
            <person name="Cheng Q."/>
        </authorList>
    </citation>
    <scope>NUCLEOTIDE SEQUENCE [LARGE SCALE GENOMIC DNA]</scope>
    <source>
        <strain evidence="8 9">NL1</strain>
    </source>
</reference>
<dbReference type="GO" id="GO:0007023">
    <property type="term" value="P:post-chaperonin tubulin folding pathway"/>
    <property type="evidence" value="ECO:0007669"/>
    <property type="project" value="InterPro"/>
</dbReference>
<keyword evidence="4" id="KW-0007">Acetylation</keyword>
<evidence type="ECO:0000256" key="3">
    <source>
        <dbReference type="ARBA" id="ARBA00022490"/>
    </source>
</evidence>
<keyword evidence="9" id="KW-1185">Reference proteome</keyword>
<dbReference type="OrthoDB" id="194775at2759"/>
<dbReference type="Proteomes" id="UP000243723">
    <property type="component" value="Unassembled WGS sequence"/>
</dbReference>
<comment type="subcellular location">
    <subcellularLocation>
        <location evidence="1">Cytoplasm</location>
    </subcellularLocation>
</comment>
<accession>A0A2P8A0F0</accession>
<dbReference type="PANTHER" id="PTHR15139:SF0">
    <property type="entry name" value="TUBULIN-SPECIFIC CHAPERONE C"/>
    <property type="match status" value="1"/>
</dbReference>
<dbReference type="InterPro" id="IPR031925">
    <property type="entry name" value="TBCC_N"/>
</dbReference>
<feature type="region of interest" description="Disordered" evidence="6">
    <location>
        <begin position="84"/>
        <end position="166"/>
    </location>
</feature>
<dbReference type="Pfam" id="PF16752">
    <property type="entry name" value="TBCC_N"/>
    <property type="match status" value="1"/>
</dbReference>
<dbReference type="Gene3D" id="1.20.58.1250">
    <property type="entry name" value="Tubulin Binding Cofactor C, N-terminal domain"/>
    <property type="match status" value="1"/>
</dbReference>
<proteinExistence type="inferred from homology"/>
<feature type="compositionally biased region" description="Low complexity" evidence="6">
    <location>
        <begin position="104"/>
        <end position="122"/>
    </location>
</feature>
<keyword evidence="3" id="KW-0963">Cytoplasm</keyword>